<dbReference type="InterPro" id="IPR010934">
    <property type="entry name" value="NADH_DH_su5_C"/>
</dbReference>
<keyword evidence="8" id="KW-1278">Translocase</keyword>
<feature type="transmembrane region" description="Helical" evidence="16">
    <location>
        <begin position="450"/>
        <end position="470"/>
    </location>
</feature>
<comment type="subcellular location">
    <subcellularLocation>
        <location evidence="1">Mitochondrion inner membrane</location>
        <topology evidence="1">Multi-pass membrane protein</topology>
    </subcellularLocation>
</comment>
<sequence length="568" mass="63667">MNYKNNSTKMSLMFLIFLSLILPMISFYLIKTNKSIIVEWEILSISSTSITIPLILDPIGTSFSSIVLIISASVMWFSIFYMKEDPMKTRLSVMIMAFVSTMNFLIFIPNLITLLLGWDGLGMISFILVIYYQNMKSLAAGMITAMSNRVGDVLILISIALLVSQGHWNILAMWNSQSTPTISMLILTAALTKSAQLPFSAWLPAAMAAPTPVSALVHSSTLVTAGIFLLIRFFYFIQENNAFCPTLLFISVLTTIMAGLAAMMENDMKKIIALSTLSQLGVMMASIAMSLPLLALFHLFTHALFKALLFICAGTIIHSNSNTQDIRLMGNLWSQLPLTTTLLNIANLSLCGMPFLSGFYSKDLILENFLFLNTNFIMVFLMFFATGLTTSYSLRLTYSVLWDMMKLKPMHQNTEENSNSTIPMTLLSLFAIFGGNFLQKQFIVFNSYIFLPYSLKMLTVLVILMGLYLATQLFKNTKSPQLNLLIMFIVSNMWFSIDLSSQGMINKMLKEFKLVSKSLDQGWIETSTKQNISLSTKSLINLNINFSNSTINSFALLFVLSSLMIFLF</sequence>
<keyword evidence="5" id="KW-0679">Respiratory chain</keyword>
<feature type="transmembrane region" description="Helical" evidence="16">
    <location>
        <begin position="549"/>
        <end position="567"/>
    </location>
</feature>
<evidence type="ECO:0000256" key="1">
    <source>
        <dbReference type="ARBA" id="ARBA00004448"/>
    </source>
</evidence>
<evidence type="ECO:0000256" key="15">
    <source>
        <dbReference type="ARBA" id="ARBA00049551"/>
    </source>
</evidence>
<comment type="similarity">
    <text evidence="16">Belongs to the complex I subunit 5 family.</text>
</comment>
<dbReference type="InterPro" id="IPR001516">
    <property type="entry name" value="Proton_antipo_N"/>
</dbReference>
<dbReference type="Pfam" id="PF00662">
    <property type="entry name" value="Proton_antipo_N"/>
    <property type="match status" value="1"/>
</dbReference>
<dbReference type="GO" id="GO:0003954">
    <property type="term" value="F:NADH dehydrogenase activity"/>
    <property type="evidence" value="ECO:0007669"/>
    <property type="project" value="TreeGrafter"/>
</dbReference>
<keyword evidence="10 16" id="KW-1133">Transmembrane helix</keyword>
<keyword evidence="11 16" id="KW-0520">NAD</keyword>
<evidence type="ECO:0000256" key="16">
    <source>
        <dbReference type="RuleBase" id="RU003404"/>
    </source>
</evidence>
<feature type="transmembrane region" description="Helical" evidence="16">
    <location>
        <begin position="12"/>
        <end position="30"/>
    </location>
</feature>
<evidence type="ECO:0000256" key="10">
    <source>
        <dbReference type="ARBA" id="ARBA00022989"/>
    </source>
</evidence>
<feature type="transmembrane region" description="Helical" evidence="16">
    <location>
        <begin position="215"/>
        <end position="235"/>
    </location>
</feature>
<accession>A0AA96HSG2</accession>
<feature type="transmembrane region" description="Helical" evidence="16">
    <location>
        <begin position="37"/>
        <end position="56"/>
    </location>
</feature>
<dbReference type="EC" id="7.1.1.2" evidence="2 16"/>
<feature type="transmembrane region" description="Helical" evidence="16">
    <location>
        <begin position="295"/>
        <end position="317"/>
    </location>
</feature>
<organism evidence="20">
    <name type="scientific">Pectinodonta sp</name>
    <dbReference type="NCBI Taxonomy" id="3071117"/>
    <lineage>
        <taxon>Eukaryota</taxon>
        <taxon>Metazoa</taxon>
        <taxon>Spiralia</taxon>
        <taxon>Lophotrochozoa</taxon>
        <taxon>Mollusca</taxon>
        <taxon>Gastropoda</taxon>
        <taxon>Patellogastropoda</taxon>
        <taxon>Lottioidea</taxon>
        <taxon>Acmaeidae</taxon>
        <taxon>Pectinodonta</taxon>
    </lineage>
</organism>
<dbReference type="GO" id="GO:0042773">
    <property type="term" value="P:ATP synthesis coupled electron transport"/>
    <property type="evidence" value="ECO:0007669"/>
    <property type="project" value="InterPro"/>
</dbReference>
<proteinExistence type="inferred from homology"/>
<evidence type="ECO:0000259" key="17">
    <source>
        <dbReference type="Pfam" id="PF00361"/>
    </source>
</evidence>
<feature type="transmembrane region" description="Helical" evidence="16">
    <location>
        <begin position="62"/>
        <end position="82"/>
    </location>
</feature>
<keyword evidence="13 16" id="KW-0496">Mitochondrion</keyword>
<feature type="transmembrane region" description="Helical" evidence="16">
    <location>
        <begin position="153"/>
        <end position="170"/>
    </location>
</feature>
<dbReference type="AlphaFoldDB" id="A0AA96HSG2"/>
<dbReference type="InterPro" id="IPR001750">
    <property type="entry name" value="ND/Mrp_TM"/>
</dbReference>
<feature type="domain" description="NADH dehydrogenase subunit 5 C-terminal" evidence="19">
    <location>
        <begin position="392"/>
        <end position="568"/>
    </location>
</feature>
<keyword evidence="6 16" id="KW-0812">Transmembrane</keyword>
<evidence type="ECO:0000256" key="6">
    <source>
        <dbReference type="ARBA" id="ARBA00022692"/>
    </source>
</evidence>
<keyword evidence="14 16" id="KW-0472">Membrane</keyword>
<dbReference type="PANTHER" id="PTHR42829:SF2">
    <property type="entry name" value="NADH-UBIQUINONE OXIDOREDUCTASE CHAIN 5"/>
    <property type="match status" value="1"/>
</dbReference>
<feature type="domain" description="NADH:quinone oxidoreductase/Mrp antiporter transmembrane" evidence="17">
    <location>
        <begin position="110"/>
        <end position="389"/>
    </location>
</feature>
<dbReference type="PANTHER" id="PTHR42829">
    <property type="entry name" value="NADH-UBIQUINONE OXIDOREDUCTASE CHAIN 5"/>
    <property type="match status" value="1"/>
</dbReference>
<feature type="transmembrane region" description="Helical" evidence="16">
    <location>
        <begin position="114"/>
        <end position="132"/>
    </location>
</feature>
<evidence type="ECO:0000259" key="18">
    <source>
        <dbReference type="Pfam" id="PF00662"/>
    </source>
</evidence>
<keyword evidence="9" id="KW-0249">Electron transport</keyword>
<evidence type="ECO:0000256" key="14">
    <source>
        <dbReference type="ARBA" id="ARBA00023136"/>
    </source>
</evidence>
<evidence type="ECO:0000256" key="2">
    <source>
        <dbReference type="ARBA" id="ARBA00012944"/>
    </source>
</evidence>
<evidence type="ECO:0000256" key="3">
    <source>
        <dbReference type="ARBA" id="ARBA00021096"/>
    </source>
</evidence>
<evidence type="ECO:0000256" key="12">
    <source>
        <dbReference type="ARBA" id="ARBA00023075"/>
    </source>
</evidence>
<evidence type="ECO:0000256" key="4">
    <source>
        <dbReference type="ARBA" id="ARBA00022448"/>
    </source>
</evidence>
<dbReference type="Pfam" id="PF00361">
    <property type="entry name" value="Proton_antipo_M"/>
    <property type="match status" value="1"/>
</dbReference>
<feature type="transmembrane region" description="Helical" evidence="16">
    <location>
        <begin position="376"/>
        <end position="398"/>
    </location>
</feature>
<keyword evidence="4 16" id="KW-0813">Transport</keyword>
<dbReference type="Pfam" id="PF06455">
    <property type="entry name" value="NADH5_C"/>
    <property type="match status" value="1"/>
</dbReference>
<evidence type="ECO:0000256" key="8">
    <source>
        <dbReference type="ARBA" id="ARBA00022967"/>
    </source>
</evidence>
<dbReference type="PRINTS" id="PR01434">
    <property type="entry name" value="NADHDHGNASE5"/>
</dbReference>
<dbReference type="GO" id="GO:0008137">
    <property type="term" value="F:NADH dehydrogenase (ubiquinone) activity"/>
    <property type="evidence" value="ECO:0007669"/>
    <property type="project" value="UniProtKB-EC"/>
</dbReference>
<evidence type="ECO:0000313" key="20">
    <source>
        <dbReference type="EMBL" id="WNO18558.1"/>
    </source>
</evidence>
<protein>
    <recommendedName>
        <fullName evidence="3 16">NADH-ubiquinone oxidoreductase chain 5</fullName>
        <ecNumber evidence="2 16">7.1.1.2</ecNumber>
    </recommendedName>
</protein>
<keyword evidence="12 16" id="KW-0830">Ubiquinone</keyword>
<feature type="transmembrane region" description="Helical" evidence="16">
    <location>
        <begin position="182"/>
        <end position="203"/>
    </location>
</feature>
<keyword evidence="7" id="KW-0999">Mitochondrion inner membrane</keyword>
<evidence type="ECO:0000256" key="5">
    <source>
        <dbReference type="ARBA" id="ARBA00022660"/>
    </source>
</evidence>
<evidence type="ECO:0000256" key="13">
    <source>
        <dbReference type="ARBA" id="ARBA00023128"/>
    </source>
</evidence>
<name>A0AA96HSG2_9GAST</name>
<reference evidence="20" key="1">
    <citation type="submission" date="2021-09" db="EMBL/GenBank/DDBJ databases">
        <authorList>
            <person name="Qi Y."/>
            <person name="Zhong Z."/>
            <person name="Sun J."/>
        </authorList>
    </citation>
    <scope>NUCLEOTIDE SEQUENCE</scope>
</reference>
<feature type="transmembrane region" description="Helical" evidence="16">
    <location>
        <begin position="338"/>
        <end position="356"/>
    </location>
</feature>
<evidence type="ECO:0000259" key="19">
    <source>
        <dbReference type="Pfam" id="PF06455"/>
    </source>
</evidence>
<evidence type="ECO:0000256" key="9">
    <source>
        <dbReference type="ARBA" id="ARBA00022982"/>
    </source>
</evidence>
<geneLocation type="mitochondrion" evidence="20"/>
<comment type="function">
    <text evidence="16">Core subunit of the mitochondrial membrane respiratory chain NADH dehydrogenase (Complex I) which catalyzes electron transfer from NADH through the respiratory chain, using ubiquinone as an electron acceptor. Essential for the catalytic activity and assembly of complex I.</text>
</comment>
<dbReference type="GO" id="GO:0015990">
    <property type="term" value="P:electron transport coupled proton transport"/>
    <property type="evidence" value="ECO:0007669"/>
    <property type="project" value="TreeGrafter"/>
</dbReference>
<dbReference type="EMBL" id="OK323957">
    <property type="protein sequence ID" value="WNO18558.1"/>
    <property type="molecule type" value="Genomic_DNA"/>
</dbReference>
<gene>
    <name evidence="20" type="primary">ND5</name>
</gene>
<evidence type="ECO:0000256" key="7">
    <source>
        <dbReference type="ARBA" id="ARBA00022792"/>
    </source>
</evidence>
<feature type="transmembrane region" description="Helical" evidence="16">
    <location>
        <begin position="482"/>
        <end position="505"/>
    </location>
</feature>
<feature type="transmembrane region" description="Helical" evidence="16">
    <location>
        <begin position="271"/>
        <end position="289"/>
    </location>
</feature>
<feature type="domain" description="NADH-Ubiquinone oxidoreductase (complex I) chain 5 N-terminal" evidence="18">
    <location>
        <begin position="43"/>
        <end position="90"/>
    </location>
</feature>
<evidence type="ECO:0000256" key="11">
    <source>
        <dbReference type="ARBA" id="ARBA00023027"/>
    </source>
</evidence>
<dbReference type="InterPro" id="IPR003945">
    <property type="entry name" value="NU5C-like"/>
</dbReference>
<comment type="catalytic activity">
    <reaction evidence="15 16">
        <text>a ubiquinone + NADH + 5 H(+)(in) = a ubiquinol + NAD(+) + 4 H(+)(out)</text>
        <dbReference type="Rhea" id="RHEA:29091"/>
        <dbReference type="Rhea" id="RHEA-COMP:9565"/>
        <dbReference type="Rhea" id="RHEA-COMP:9566"/>
        <dbReference type="ChEBI" id="CHEBI:15378"/>
        <dbReference type="ChEBI" id="CHEBI:16389"/>
        <dbReference type="ChEBI" id="CHEBI:17976"/>
        <dbReference type="ChEBI" id="CHEBI:57540"/>
        <dbReference type="ChEBI" id="CHEBI:57945"/>
        <dbReference type="EC" id="7.1.1.2"/>
    </reaction>
</comment>
<feature type="transmembrane region" description="Helical" evidence="16">
    <location>
        <begin position="247"/>
        <end position="264"/>
    </location>
</feature>
<dbReference type="GO" id="GO:0005743">
    <property type="term" value="C:mitochondrial inner membrane"/>
    <property type="evidence" value="ECO:0007669"/>
    <property type="project" value="UniProtKB-SubCell"/>
</dbReference>
<feature type="transmembrane region" description="Helical" evidence="16">
    <location>
        <begin position="89"/>
        <end position="108"/>
    </location>
</feature>
<feature type="transmembrane region" description="Helical" evidence="16">
    <location>
        <begin position="419"/>
        <end position="438"/>
    </location>
</feature>